<feature type="compositionally biased region" description="Basic and acidic residues" evidence="1">
    <location>
        <begin position="59"/>
        <end position="85"/>
    </location>
</feature>
<evidence type="ECO:0000313" key="2">
    <source>
        <dbReference type="EMBL" id="KHJ33056.1"/>
    </source>
</evidence>
<evidence type="ECO:0000313" key="3">
    <source>
        <dbReference type="Proteomes" id="UP000030854"/>
    </source>
</evidence>
<dbReference type="HOGENOM" id="CLU_900780_0_0_1"/>
<feature type="region of interest" description="Disordered" evidence="1">
    <location>
        <begin position="1"/>
        <end position="35"/>
    </location>
</feature>
<feature type="compositionally biased region" description="Basic and acidic residues" evidence="1">
    <location>
        <begin position="9"/>
        <end position="29"/>
    </location>
</feature>
<proteinExistence type="predicted"/>
<comment type="caution">
    <text evidence="2">The sequence shown here is derived from an EMBL/GenBank/DDBJ whole genome shotgun (WGS) entry which is preliminary data.</text>
</comment>
<feature type="region of interest" description="Disordered" evidence="1">
    <location>
        <begin position="59"/>
        <end position="87"/>
    </location>
</feature>
<reference evidence="2 3" key="1">
    <citation type="journal article" date="2014" name="BMC Genomics">
        <title>Adaptive genomic structural variation in the grape powdery mildew pathogen, Erysiphe necator.</title>
        <authorList>
            <person name="Jones L."/>
            <person name="Riaz S."/>
            <person name="Morales-Cruz A."/>
            <person name="Amrine K.C."/>
            <person name="McGuire B."/>
            <person name="Gubler W.D."/>
            <person name="Walker M.A."/>
            <person name="Cantu D."/>
        </authorList>
    </citation>
    <scope>NUCLEOTIDE SEQUENCE [LARGE SCALE GENOMIC DNA]</scope>
    <source>
        <strain evidence="3">c</strain>
    </source>
</reference>
<evidence type="ECO:0000256" key="1">
    <source>
        <dbReference type="SAM" id="MobiDB-lite"/>
    </source>
</evidence>
<dbReference type="EMBL" id="JNVN01001650">
    <property type="protein sequence ID" value="KHJ33056.1"/>
    <property type="molecule type" value="Genomic_DNA"/>
</dbReference>
<sequence>MARKMKKRKLEERDISSDSESECRQKLNKTDMSTVNGVDYESNSDCLFVNENLKSIKTNGKEKSKQSKIIQKDTVKDDAENDGNHTESQSFLAMVVKQNEHNKQATKATKEFLRNFTRNIEDRTKILKDHIRNLIHISVKRENDFLNSFRTAYEISRSPQFYCGSKEGSSFASLQEYSPDLISKSQRILELFETANRIIISAGIENVEKNLQWNEEINETEDLLRLGRQVGIERYNAMIQGDRMIMERNNLTKKKSSPSNPAIFDCILYDSDKRLFQDGVSWGVIAQKQLRALKKLVKVTNSASPSADI</sequence>
<gene>
    <name evidence="2" type="ORF">EV44_g1311</name>
</gene>
<dbReference type="Proteomes" id="UP000030854">
    <property type="component" value="Unassembled WGS sequence"/>
</dbReference>
<name>A0A0B1P7W9_UNCNE</name>
<dbReference type="OMA" id="VACERHE"/>
<accession>A0A0B1P7W9</accession>
<dbReference type="AlphaFoldDB" id="A0A0B1P7W9"/>
<organism evidence="2 3">
    <name type="scientific">Uncinula necator</name>
    <name type="common">Grape powdery mildew</name>
    <dbReference type="NCBI Taxonomy" id="52586"/>
    <lineage>
        <taxon>Eukaryota</taxon>
        <taxon>Fungi</taxon>
        <taxon>Dikarya</taxon>
        <taxon>Ascomycota</taxon>
        <taxon>Pezizomycotina</taxon>
        <taxon>Leotiomycetes</taxon>
        <taxon>Erysiphales</taxon>
        <taxon>Erysiphaceae</taxon>
        <taxon>Erysiphe</taxon>
    </lineage>
</organism>
<keyword evidence="3" id="KW-1185">Reference proteome</keyword>
<protein>
    <submittedName>
        <fullName evidence="2">Uncharacterized protein</fullName>
    </submittedName>
</protein>